<name>A0ABR7EXH6_9FIRM</name>
<dbReference type="SMART" id="SM00635">
    <property type="entry name" value="BID_2"/>
    <property type="match status" value="2"/>
</dbReference>
<evidence type="ECO:0000259" key="2">
    <source>
        <dbReference type="SMART" id="SM00635"/>
    </source>
</evidence>
<dbReference type="InterPro" id="IPR003343">
    <property type="entry name" value="Big_2"/>
</dbReference>
<protein>
    <submittedName>
        <fullName evidence="3">Ig-like domain-containing protein</fullName>
    </submittedName>
</protein>
<evidence type="ECO:0000313" key="3">
    <source>
        <dbReference type="EMBL" id="MBC5666054.1"/>
    </source>
</evidence>
<feature type="domain" description="BIG2" evidence="2">
    <location>
        <begin position="958"/>
        <end position="1037"/>
    </location>
</feature>
<dbReference type="InterPro" id="IPR008964">
    <property type="entry name" value="Invasin/intimin_cell_adhesion"/>
</dbReference>
<feature type="signal peptide" evidence="1">
    <location>
        <begin position="1"/>
        <end position="28"/>
    </location>
</feature>
<accession>A0ABR7EXH6</accession>
<dbReference type="Pfam" id="PF02368">
    <property type="entry name" value="Big_2"/>
    <property type="match status" value="2"/>
</dbReference>
<dbReference type="Pfam" id="PF01841">
    <property type="entry name" value="Transglut_core"/>
    <property type="match status" value="1"/>
</dbReference>
<dbReference type="SUPFAM" id="SSF54001">
    <property type="entry name" value="Cysteine proteinases"/>
    <property type="match status" value="1"/>
</dbReference>
<evidence type="ECO:0000256" key="1">
    <source>
        <dbReference type="SAM" id="SignalP"/>
    </source>
</evidence>
<feature type="chain" id="PRO_5046113363" evidence="1">
    <location>
        <begin position="29"/>
        <end position="1042"/>
    </location>
</feature>
<dbReference type="Gene3D" id="3.10.620.30">
    <property type="match status" value="1"/>
</dbReference>
<feature type="domain" description="BIG2" evidence="2">
    <location>
        <begin position="870"/>
        <end position="950"/>
    </location>
</feature>
<comment type="caution">
    <text evidence="3">The sequence shown here is derived from an EMBL/GenBank/DDBJ whole genome shotgun (WGS) entry which is preliminary data.</text>
</comment>
<dbReference type="InterPro" id="IPR038765">
    <property type="entry name" value="Papain-like_cys_pep_sf"/>
</dbReference>
<gene>
    <name evidence="3" type="ORF">H8S07_12475</name>
</gene>
<dbReference type="EMBL" id="JACOOY010000018">
    <property type="protein sequence ID" value="MBC5666054.1"/>
    <property type="molecule type" value="Genomic_DNA"/>
</dbReference>
<keyword evidence="1" id="KW-0732">Signal</keyword>
<keyword evidence="4" id="KW-1185">Reference proteome</keyword>
<organism evidence="3 4">
    <name type="scientific">Dorea hominis</name>
    <dbReference type="NCBI Taxonomy" id="2763040"/>
    <lineage>
        <taxon>Bacteria</taxon>
        <taxon>Bacillati</taxon>
        <taxon>Bacillota</taxon>
        <taxon>Clostridia</taxon>
        <taxon>Lachnospirales</taxon>
        <taxon>Lachnospiraceae</taxon>
        <taxon>Dorea</taxon>
    </lineage>
</organism>
<dbReference type="InterPro" id="IPR002931">
    <property type="entry name" value="Transglutaminase-like"/>
</dbReference>
<sequence>MKKLNWLLKGAGVALLLGVLLLPCKVKAADYAIENEETLTTHEDGIRYTLSKKTYDSWEEAADDIGEIAKEFGVKRDHKKEWLVIPVEIESEKRIPEIDESYSQEFKNRIENSTFQEETGNPDAGHMLQSDVGWTNGFKYQYEDGKYIGMSTIIFTYQTPLEVYKNFQKETTDVINSLNLEGKSDYEKCLLVEEWVGKHIAYKESYSNPEHYCNAVFVFYSKAGVCMHYADLFYYMANKAGLLALEDSGTLGYSGHAWNLVKIDGTYYYTDPTNFQNFTFVNGTAKAEFLYGSDDFSFHRSYKSSNEYKDKYPIASEMYSKEHSSCNGKHEFTISGVQGGCYPGTVYKCKNCFYEYCVYTGEEDHEYNNGKITQEADCTHDEITTYQCKNCRNADYTVVTGPALGHDYQKEEVEPTCTKDGYIKYTCSRCNDTYTEPGKEKLGHDYKETVLKETTCLVNGKVQYTCSRCGDTYTKTIQKYGHDYKETSVTPATCKTGTIHILTCTRCGGTSRRIDNDKLTEHDWITTKEQKATCTEDGSKTSKCKVCGTTKTETTKATGHDPEVLNAVEATCTEDGYTGDTYCKTCGALISKGKTIDKLGHSYDEGKVIKEATKEEEGLKEYTCKRCGEKKEETIPKYEHLHDSYEEIVIKKATCKEPGIMRYQCTECDYYYDTVIPELGHGELEYRNQKEATCTEDGYTGDGYCKNCGELFLEGDVIEKLGHSYDNGKVIKAATYTQKGLMEYTCERCNEKKQEEIPMLKFDLKLSVQIKSNIQALFQWDTKDALSYQGTQIQQLNGTDYETIEENGWTVFAPDDQKQKTFYRARGHYQYKTESGSYEDVYTEWVEFSLFNDPEPDKPTPVKPTKPVVKVKKVTISGTSHVLSAGKKIQLKATVTPANAKSKAVTWKSSNTKYATVNAKGVVTTKKAGIGKKVVITAISKDGSKKYGTYKIKTVKGVVTKVKVTGSKTIKNGKSAKLKVAVSGTKESYKAVRWVSSNKKYATVNAKGVVTAKKAGKGKTVKITAVAKDGSKKQMAMKVKIK</sequence>
<proteinExistence type="predicted"/>
<dbReference type="SUPFAM" id="SSF49373">
    <property type="entry name" value="Invasin/intimin cell-adhesion fragments"/>
    <property type="match status" value="2"/>
</dbReference>
<reference evidence="3 4" key="1">
    <citation type="submission" date="2020-08" db="EMBL/GenBank/DDBJ databases">
        <title>Genome public.</title>
        <authorList>
            <person name="Liu C."/>
            <person name="Sun Q."/>
        </authorList>
    </citation>
    <scope>NUCLEOTIDE SEQUENCE [LARGE SCALE GENOMIC DNA]</scope>
    <source>
        <strain evidence="3 4">NSJ-36</strain>
    </source>
</reference>
<evidence type="ECO:0000313" key="4">
    <source>
        <dbReference type="Proteomes" id="UP000647235"/>
    </source>
</evidence>
<dbReference type="Gene3D" id="2.60.40.1080">
    <property type="match status" value="2"/>
</dbReference>
<dbReference type="RefSeq" id="WP_186856127.1">
    <property type="nucleotide sequence ID" value="NZ_JACOOY010000018.1"/>
</dbReference>
<dbReference type="Proteomes" id="UP000647235">
    <property type="component" value="Unassembled WGS sequence"/>
</dbReference>